<protein>
    <recommendedName>
        <fullName evidence="4">ABC transporter substrate-binding protein</fullName>
    </recommendedName>
</protein>
<evidence type="ECO:0000313" key="3">
    <source>
        <dbReference type="Proteomes" id="UP000075683"/>
    </source>
</evidence>
<dbReference type="InterPro" id="IPR050490">
    <property type="entry name" value="Bact_solute-bd_prot1"/>
</dbReference>
<dbReference type="PROSITE" id="PS51257">
    <property type="entry name" value="PROKAR_LIPOPROTEIN"/>
    <property type="match status" value="1"/>
</dbReference>
<dbReference type="OrthoDB" id="9798191at2"/>
<feature type="signal peptide" evidence="1">
    <location>
        <begin position="1"/>
        <end position="30"/>
    </location>
</feature>
<sequence>MRWKKALSIVAVLMCFVLLFGCSGSNQSSGDNNGGGKKTIKFMHLWPEGSSKIHYNIVKKIISDFENEHPDVRVQMEVLSNEQYKEKLKILSASNELPDVGMTWAAGFLEPYVNGNKFAPLDDVVEKELKDSFVPGTVEAYAIDGKTYGLPLELNIALIFYNKAIFDKYGLSAPKTYDEFKQVVETLAKNGVQPIALGNKDRWTGSLWYMYFADRMAGADVLSSALKGETSFEEPALIDAAKEVQNLVKMNAFVKGFNGLSDEEAKSMFMNGQAAMYLIGTWDLPNYTTNEDVPKEFRESIGYLKFPTVNGKGDLNSFVGGPGVGLFVSEDSKVKEEAKQFVAFFVKEWAERAVTEVGVIPATKLDTSSLDLPQMYIDVLNELNNATNLTLYADVQMPAKPAQVHLDAIQSLFGLEMTPEQFAKEHAEAISGQ</sequence>
<dbReference type="EMBL" id="LQYT01000016">
    <property type="protein sequence ID" value="KYD21905.1"/>
    <property type="molecule type" value="Genomic_DNA"/>
</dbReference>
<organism evidence="2 3">
    <name type="scientific">Caldibacillus debilis</name>
    <dbReference type="NCBI Taxonomy" id="301148"/>
    <lineage>
        <taxon>Bacteria</taxon>
        <taxon>Bacillati</taxon>
        <taxon>Bacillota</taxon>
        <taxon>Bacilli</taxon>
        <taxon>Bacillales</taxon>
        <taxon>Bacillaceae</taxon>
        <taxon>Caldibacillus</taxon>
    </lineage>
</organism>
<dbReference type="PANTHER" id="PTHR43649">
    <property type="entry name" value="ARABINOSE-BINDING PROTEIN-RELATED"/>
    <property type="match status" value="1"/>
</dbReference>
<dbReference type="SUPFAM" id="SSF53850">
    <property type="entry name" value="Periplasmic binding protein-like II"/>
    <property type="match status" value="1"/>
</dbReference>
<dbReference type="AlphaFoldDB" id="A0A150MC41"/>
<evidence type="ECO:0008006" key="4">
    <source>
        <dbReference type="Google" id="ProtNLM"/>
    </source>
</evidence>
<accession>A0A150MC41</accession>
<dbReference type="Gene3D" id="3.40.190.10">
    <property type="entry name" value="Periplasmic binding protein-like II"/>
    <property type="match status" value="2"/>
</dbReference>
<feature type="chain" id="PRO_5014532134" description="ABC transporter substrate-binding protein" evidence="1">
    <location>
        <begin position="31"/>
        <end position="433"/>
    </location>
</feature>
<dbReference type="PATRIC" id="fig|301148.3.peg.1021"/>
<comment type="caution">
    <text evidence="2">The sequence shown here is derived from an EMBL/GenBank/DDBJ whole genome shotgun (WGS) entry which is preliminary data.</text>
</comment>
<proteinExistence type="predicted"/>
<reference evidence="2 3" key="1">
    <citation type="submission" date="2016-01" db="EMBL/GenBank/DDBJ databases">
        <title>Draft Genome Sequences of Seven Thermophilic Sporeformers Isolated from Foods.</title>
        <authorList>
            <person name="Berendsen E.M."/>
            <person name="Wells-Bennik M.H."/>
            <person name="Krawcyk A.O."/>
            <person name="De Jong A."/>
            <person name="Holsappel S."/>
            <person name="Eijlander R.T."/>
            <person name="Kuipers O.P."/>
        </authorList>
    </citation>
    <scope>NUCLEOTIDE SEQUENCE [LARGE SCALE GENOMIC DNA]</scope>
    <source>
        <strain evidence="2 3">B4135</strain>
    </source>
</reference>
<keyword evidence="1" id="KW-0732">Signal</keyword>
<dbReference type="PANTHER" id="PTHR43649:SF14">
    <property type="entry name" value="BLR3389 PROTEIN"/>
    <property type="match status" value="1"/>
</dbReference>
<name>A0A150MC41_9BACI</name>
<dbReference type="InterPro" id="IPR006059">
    <property type="entry name" value="SBP"/>
</dbReference>
<dbReference type="Proteomes" id="UP000075683">
    <property type="component" value="Unassembled WGS sequence"/>
</dbReference>
<dbReference type="RefSeq" id="WP_061568241.1">
    <property type="nucleotide sequence ID" value="NZ_JBAIZG010000022.1"/>
</dbReference>
<dbReference type="STRING" id="301148.B4135_1531"/>
<evidence type="ECO:0000313" key="2">
    <source>
        <dbReference type="EMBL" id="KYD21905.1"/>
    </source>
</evidence>
<dbReference type="Pfam" id="PF01547">
    <property type="entry name" value="SBP_bac_1"/>
    <property type="match status" value="1"/>
</dbReference>
<gene>
    <name evidence="2" type="ORF">B4135_1531</name>
</gene>
<evidence type="ECO:0000256" key="1">
    <source>
        <dbReference type="SAM" id="SignalP"/>
    </source>
</evidence>